<name>A0A6A5UY85_9PLEO</name>
<organism evidence="3 4">
    <name type="scientific">Bimuria novae-zelandiae CBS 107.79</name>
    <dbReference type="NCBI Taxonomy" id="1447943"/>
    <lineage>
        <taxon>Eukaryota</taxon>
        <taxon>Fungi</taxon>
        <taxon>Dikarya</taxon>
        <taxon>Ascomycota</taxon>
        <taxon>Pezizomycotina</taxon>
        <taxon>Dothideomycetes</taxon>
        <taxon>Pleosporomycetidae</taxon>
        <taxon>Pleosporales</taxon>
        <taxon>Massarineae</taxon>
        <taxon>Didymosphaeriaceae</taxon>
        <taxon>Bimuria</taxon>
    </lineage>
</organism>
<feature type="compositionally biased region" description="Basic and acidic residues" evidence="1">
    <location>
        <begin position="223"/>
        <end position="232"/>
    </location>
</feature>
<feature type="compositionally biased region" description="Polar residues" evidence="1">
    <location>
        <begin position="355"/>
        <end position="365"/>
    </location>
</feature>
<dbReference type="Proteomes" id="UP000800036">
    <property type="component" value="Unassembled WGS sequence"/>
</dbReference>
<dbReference type="AlphaFoldDB" id="A0A6A5UY85"/>
<feature type="region of interest" description="Disordered" evidence="1">
    <location>
        <begin position="217"/>
        <end position="332"/>
    </location>
</feature>
<feature type="region of interest" description="Disordered" evidence="1">
    <location>
        <begin position="344"/>
        <end position="365"/>
    </location>
</feature>
<sequence>MAPRHLFNREMTTERDDSSSTVSTTVTVIRTTVRWVEPSSTLKRVPSPSQPRPASFGNSEDGFTRVRSQKAGSQPADRNPASLAPPALSISHAQAAAFATLDLSDYLTGSPKSSTPSYPLTLYDQRTVATSQAAAASDHDVVPYKPFRTMEGAEFSLTDIPMAAQILLFACLGAGAIWSILVWRIKSRTTTQSVPQMKEDSDQKEGRKAWWNCVKGVQRAHKGKQEPKHKSSDYAPLHSASSSTSASNDDIVSTPATSSATPDHAPIRLRKINTGASRTPLSSALPPWDSSNGNTNALLDHHSQDHDTTNTVPDSPVNPFLAPSRTPTRRSSSEYLATHRAFFTSLPRTPPPGTTPQLSPYPSRSISPVSELDALEAQYDAERPRSRGSRGVLQIAEGVEKTLGAQVWTGRWLEVVEGGVHKAVNAVVRWTEDDGGKEGLLLPVGNESR</sequence>
<keyword evidence="2" id="KW-1133">Transmembrane helix</keyword>
<keyword evidence="2" id="KW-0812">Transmembrane</keyword>
<reference evidence="3" key="1">
    <citation type="journal article" date="2020" name="Stud. Mycol.">
        <title>101 Dothideomycetes genomes: a test case for predicting lifestyles and emergence of pathogens.</title>
        <authorList>
            <person name="Haridas S."/>
            <person name="Albert R."/>
            <person name="Binder M."/>
            <person name="Bloem J."/>
            <person name="Labutti K."/>
            <person name="Salamov A."/>
            <person name="Andreopoulos B."/>
            <person name="Baker S."/>
            <person name="Barry K."/>
            <person name="Bills G."/>
            <person name="Bluhm B."/>
            <person name="Cannon C."/>
            <person name="Castanera R."/>
            <person name="Culley D."/>
            <person name="Daum C."/>
            <person name="Ezra D."/>
            <person name="Gonzalez J."/>
            <person name="Henrissat B."/>
            <person name="Kuo A."/>
            <person name="Liang C."/>
            <person name="Lipzen A."/>
            <person name="Lutzoni F."/>
            <person name="Magnuson J."/>
            <person name="Mondo S."/>
            <person name="Nolan M."/>
            <person name="Ohm R."/>
            <person name="Pangilinan J."/>
            <person name="Park H.-J."/>
            <person name="Ramirez L."/>
            <person name="Alfaro M."/>
            <person name="Sun H."/>
            <person name="Tritt A."/>
            <person name="Yoshinaga Y."/>
            <person name="Zwiers L.-H."/>
            <person name="Turgeon B."/>
            <person name="Goodwin S."/>
            <person name="Spatafora J."/>
            <person name="Crous P."/>
            <person name="Grigoriev I."/>
        </authorList>
    </citation>
    <scope>NUCLEOTIDE SEQUENCE</scope>
    <source>
        <strain evidence="3">CBS 107.79</strain>
    </source>
</reference>
<keyword evidence="4" id="KW-1185">Reference proteome</keyword>
<feature type="compositionally biased region" description="Basic and acidic residues" evidence="1">
    <location>
        <begin position="299"/>
        <end position="308"/>
    </location>
</feature>
<keyword evidence="2" id="KW-0472">Membrane</keyword>
<proteinExistence type="predicted"/>
<protein>
    <submittedName>
        <fullName evidence="3">Uncharacterized protein</fullName>
    </submittedName>
</protein>
<evidence type="ECO:0000256" key="1">
    <source>
        <dbReference type="SAM" id="MobiDB-lite"/>
    </source>
</evidence>
<dbReference type="OrthoDB" id="3797705at2759"/>
<evidence type="ECO:0000256" key="2">
    <source>
        <dbReference type="SAM" id="Phobius"/>
    </source>
</evidence>
<evidence type="ECO:0000313" key="4">
    <source>
        <dbReference type="Proteomes" id="UP000800036"/>
    </source>
</evidence>
<gene>
    <name evidence="3" type="ORF">BU23DRAFT_240613</name>
</gene>
<feature type="region of interest" description="Disordered" evidence="1">
    <location>
        <begin position="37"/>
        <end position="84"/>
    </location>
</feature>
<feature type="region of interest" description="Disordered" evidence="1">
    <location>
        <begin position="1"/>
        <end position="24"/>
    </location>
</feature>
<feature type="compositionally biased region" description="Polar residues" evidence="1">
    <location>
        <begin position="248"/>
        <end position="261"/>
    </location>
</feature>
<accession>A0A6A5UY85</accession>
<feature type="transmembrane region" description="Helical" evidence="2">
    <location>
        <begin position="162"/>
        <end position="183"/>
    </location>
</feature>
<dbReference type="EMBL" id="ML976710">
    <property type="protein sequence ID" value="KAF1969390.1"/>
    <property type="molecule type" value="Genomic_DNA"/>
</dbReference>
<feature type="compositionally biased region" description="Basic and acidic residues" evidence="1">
    <location>
        <begin position="7"/>
        <end position="18"/>
    </location>
</feature>
<evidence type="ECO:0000313" key="3">
    <source>
        <dbReference type="EMBL" id="KAF1969390.1"/>
    </source>
</evidence>